<organism evidence="9 10">
    <name type="scientific">Inhella gelatinilytica</name>
    <dbReference type="NCBI Taxonomy" id="2795030"/>
    <lineage>
        <taxon>Bacteria</taxon>
        <taxon>Pseudomonadati</taxon>
        <taxon>Pseudomonadota</taxon>
        <taxon>Betaproteobacteria</taxon>
        <taxon>Burkholderiales</taxon>
        <taxon>Sphaerotilaceae</taxon>
        <taxon>Inhella</taxon>
    </lineage>
</organism>
<evidence type="ECO:0000256" key="1">
    <source>
        <dbReference type="ARBA" id="ARBA00004571"/>
    </source>
</evidence>
<dbReference type="GO" id="GO:0009279">
    <property type="term" value="C:cell outer membrane"/>
    <property type="evidence" value="ECO:0007669"/>
    <property type="project" value="UniProtKB-SubCell"/>
</dbReference>
<protein>
    <submittedName>
        <fullName evidence="9">Transporter</fullName>
    </submittedName>
</protein>
<evidence type="ECO:0000256" key="2">
    <source>
        <dbReference type="ARBA" id="ARBA00008163"/>
    </source>
</evidence>
<reference evidence="9" key="1">
    <citation type="submission" date="2020-12" db="EMBL/GenBank/DDBJ databases">
        <title>The genome sequence of Inhella sp. 4Y17.</title>
        <authorList>
            <person name="Liu Y."/>
        </authorList>
    </citation>
    <scope>NUCLEOTIDE SEQUENCE</scope>
    <source>
        <strain evidence="9">4Y10</strain>
    </source>
</reference>
<dbReference type="Gene3D" id="2.40.160.60">
    <property type="entry name" value="Outer membrane protein transport protein (OMPP1/FadL/TodX)"/>
    <property type="match status" value="1"/>
</dbReference>
<evidence type="ECO:0000256" key="4">
    <source>
        <dbReference type="ARBA" id="ARBA00022692"/>
    </source>
</evidence>
<gene>
    <name evidence="9" type="ORF">I7X43_12605</name>
</gene>
<sequence>MRAFSKAPTPLLSGLTLAALTLLCPAVTHASGYRFGTQSAAAEGTANANGAEAADASTLFANSAGLLRLQRGWHVSSVLDVVDPKLRFVDAGSYLNGPNGSGLMPRTLSQPGATENPADKAYVPHLYAAYKASDSLAYGIGMFVPWGAKLDYSDQWGGRYNIRHVELKSIALNPTIAYKATEDLSVSGGLVFQYMEGKIERAVPYGTAYALGLLAAARQAAASGAQAYALQLQQQAAQVFGNAAFDGAVKVEGKDWGVGFNLALLWEPVKDQTRIGVTYRSSVGQALKGSGDWTQPSTLPAQVLAAITAAPYDGLGKLDHNDSGAQVRVRTPESLSLQVYQRVTPTVAVMADATWMKQSRLEQLRIDFDSSTPDSISPEHWKDTLRLALGANWQLTNELMLRAGVANERSPVPAHTRSPVLPDSHRTWATLGANWKFNGSTSVDLALGQIKLKDAAMDITDNAEGETPCNCSNATVRGNYTAKANFIGLQLNHKF</sequence>
<keyword evidence="3" id="KW-1134">Transmembrane beta strand</keyword>
<evidence type="ECO:0000256" key="7">
    <source>
        <dbReference type="ARBA" id="ARBA00023237"/>
    </source>
</evidence>
<comment type="similarity">
    <text evidence="2">Belongs to the OmpP1/FadL family.</text>
</comment>
<dbReference type="GO" id="GO:0015483">
    <property type="term" value="F:long-chain fatty acid transporting porin activity"/>
    <property type="evidence" value="ECO:0007669"/>
    <property type="project" value="TreeGrafter"/>
</dbReference>
<keyword evidence="4" id="KW-0812">Transmembrane</keyword>
<dbReference type="PANTHER" id="PTHR35093">
    <property type="entry name" value="OUTER MEMBRANE PROTEIN NMB0088-RELATED"/>
    <property type="match status" value="1"/>
</dbReference>
<dbReference type="Pfam" id="PF03349">
    <property type="entry name" value="Toluene_X"/>
    <property type="match status" value="1"/>
</dbReference>
<dbReference type="InterPro" id="IPR005017">
    <property type="entry name" value="OMPP1/FadL/TodX"/>
</dbReference>
<keyword evidence="6" id="KW-0472">Membrane</keyword>
<evidence type="ECO:0000256" key="6">
    <source>
        <dbReference type="ARBA" id="ARBA00023136"/>
    </source>
</evidence>
<name>A0A931NBK8_9BURK</name>
<comment type="subcellular location">
    <subcellularLocation>
        <location evidence="1">Cell outer membrane</location>
        <topology evidence="1">Multi-pass membrane protein</topology>
    </subcellularLocation>
</comment>
<evidence type="ECO:0000256" key="3">
    <source>
        <dbReference type="ARBA" id="ARBA00022452"/>
    </source>
</evidence>
<proteinExistence type="inferred from homology"/>
<comment type="caution">
    <text evidence="9">The sequence shown here is derived from an EMBL/GenBank/DDBJ whole genome shotgun (WGS) entry which is preliminary data.</text>
</comment>
<dbReference type="RefSeq" id="WP_198101295.1">
    <property type="nucleotide sequence ID" value="NZ_JAEDAL010000006.1"/>
</dbReference>
<accession>A0A931NBK8</accession>
<dbReference type="Proteomes" id="UP000620139">
    <property type="component" value="Unassembled WGS sequence"/>
</dbReference>
<feature type="signal peptide" evidence="8">
    <location>
        <begin position="1"/>
        <end position="30"/>
    </location>
</feature>
<evidence type="ECO:0000313" key="10">
    <source>
        <dbReference type="Proteomes" id="UP000620139"/>
    </source>
</evidence>
<feature type="chain" id="PRO_5038071770" evidence="8">
    <location>
        <begin position="31"/>
        <end position="495"/>
    </location>
</feature>
<dbReference type="AlphaFoldDB" id="A0A931NBK8"/>
<keyword evidence="5 8" id="KW-0732">Signal</keyword>
<dbReference type="EMBL" id="JAEDAL010000006">
    <property type="protein sequence ID" value="MBH9553683.1"/>
    <property type="molecule type" value="Genomic_DNA"/>
</dbReference>
<evidence type="ECO:0000256" key="5">
    <source>
        <dbReference type="ARBA" id="ARBA00022729"/>
    </source>
</evidence>
<evidence type="ECO:0000313" key="9">
    <source>
        <dbReference type="EMBL" id="MBH9553683.1"/>
    </source>
</evidence>
<dbReference type="SUPFAM" id="SSF56935">
    <property type="entry name" value="Porins"/>
    <property type="match status" value="1"/>
</dbReference>
<keyword evidence="10" id="KW-1185">Reference proteome</keyword>
<keyword evidence="7" id="KW-0998">Cell outer membrane</keyword>
<evidence type="ECO:0000256" key="8">
    <source>
        <dbReference type="SAM" id="SignalP"/>
    </source>
</evidence>
<dbReference type="PANTHER" id="PTHR35093:SF8">
    <property type="entry name" value="OUTER MEMBRANE PROTEIN NMB0088-RELATED"/>
    <property type="match status" value="1"/>
</dbReference>